<dbReference type="Proteomes" id="UP000077552">
    <property type="component" value="Unassembled WGS sequence"/>
</dbReference>
<dbReference type="RefSeq" id="WP_068760550.1">
    <property type="nucleotide sequence ID" value="NZ_LXIE01000001.1"/>
</dbReference>
<gene>
    <name evidence="1" type="ORF">A7A78_01530</name>
</gene>
<dbReference type="InterPro" id="IPR036583">
    <property type="entry name" value="23S_rRNA_IVS_sf"/>
</dbReference>
<reference evidence="1 2" key="1">
    <citation type="submission" date="2016-05" db="EMBL/GenBank/DDBJ databases">
        <title>Genome sequencing of Vitellibacter soesokkakensis RSSK-12.</title>
        <authorList>
            <person name="Thevarajoo S."/>
            <person name="Selvaratnam C."/>
            <person name="Goh K.M."/>
            <person name="Chan K.-G."/>
            <person name="Chong C.S."/>
        </authorList>
    </citation>
    <scope>NUCLEOTIDE SEQUENCE [LARGE SCALE GENOMIC DNA]</scope>
    <source>
        <strain evidence="1 2">RSSK-12</strain>
    </source>
</reference>
<dbReference type="Gene3D" id="1.20.1440.60">
    <property type="entry name" value="23S rRNA-intervening sequence"/>
    <property type="match status" value="1"/>
</dbReference>
<dbReference type="InterPro" id="IPR012657">
    <property type="entry name" value="23S_rRNA-intervening_sequence"/>
</dbReference>
<dbReference type="NCBIfam" id="TIGR02436">
    <property type="entry name" value="four helix bundle protein"/>
    <property type="match status" value="1"/>
</dbReference>
<organism evidence="1 2">
    <name type="scientific">Aequorivita soesokkakensis</name>
    <dbReference type="NCBI Taxonomy" id="1385699"/>
    <lineage>
        <taxon>Bacteria</taxon>
        <taxon>Pseudomonadati</taxon>
        <taxon>Bacteroidota</taxon>
        <taxon>Flavobacteriia</taxon>
        <taxon>Flavobacteriales</taxon>
        <taxon>Flavobacteriaceae</taxon>
        <taxon>Aequorivita</taxon>
    </lineage>
</organism>
<dbReference type="AlphaFoldDB" id="A0A1A9LHQ9"/>
<evidence type="ECO:0000313" key="2">
    <source>
        <dbReference type="Proteomes" id="UP000077552"/>
    </source>
</evidence>
<comment type="caution">
    <text evidence="1">The sequence shown here is derived from an EMBL/GenBank/DDBJ whole genome shotgun (WGS) entry which is preliminary data.</text>
</comment>
<dbReference type="STRING" id="1385699.A7A78_01530"/>
<dbReference type="CDD" id="cd16377">
    <property type="entry name" value="23S_rRNA_IVP_like"/>
    <property type="match status" value="1"/>
</dbReference>
<name>A0A1A9LHQ9_9FLAO</name>
<dbReference type="EMBL" id="LXIE01000001">
    <property type="protein sequence ID" value="OAD92617.1"/>
    <property type="molecule type" value="Genomic_DNA"/>
</dbReference>
<proteinExistence type="predicted"/>
<dbReference type="OrthoDB" id="9811959at2"/>
<evidence type="ECO:0000313" key="1">
    <source>
        <dbReference type="EMBL" id="OAD92617.1"/>
    </source>
</evidence>
<sequence>MHKLEDLKIWNKAMEVAEEVYLLTANFPKEEKFGLISQLRSSAVSIPSNIAEGAGRNTNGEFKNFLGIANGSSYELFTQLLLSIKLKLGSESLVNPILSKVIELQKMSYSLIKSLEK</sequence>
<dbReference type="SUPFAM" id="SSF158446">
    <property type="entry name" value="IVS-encoded protein-like"/>
    <property type="match status" value="1"/>
</dbReference>
<dbReference type="PANTHER" id="PTHR38471:SF2">
    <property type="entry name" value="FOUR HELIX BUNDLE PROTEIN"/>
    <property type="match status" value="1"/>
</dbReference>
<accession>A0A1A9LHQ9</accession>
<protein>
    <submittedName>
        <fullName evidence="1">Four helix bundle protein</fullName>
    </submittedName>
</protein>
<dbReference type="Pfam" id="PF05635">
    <property type="entry name" value="23S_rRNA_IVP"/>
    <property type="match status" value="1"/>
</dbReference>
<keyword evidence="2" id="KW-1185">Reference proteome</keyword>
<dbReference type="PANTHER" id="PTHR38471">
    <property type="entry name" value="FOUR HELIX BUNDLE PROTEIN"/>
    <property type="match status" value="1"/>
</dbReference>